<dbReference type="InterPro" id="IPR001433">
    <property type="entry name" value="OxRdtase_FAD/NAD-bd"/>
</dbReference>
<dbReference type="EC" id="1.17.1.1" evidence="3"/>
<dbReference type="Gene3D" id="3.40.50.80">
    <property type="entry name" value="Nucleotide-binding domain of ferredoxin-NADP reductase (FNR) module"/>
    <property type="match status" value="1"/>
</dbReference>
<gene>
    <name evidence="3" type="ORF">MIN45_P1132</name>
</gene>
<dbReference type="Gene3D" id="2.40.30.10">
    <property type="entry name" value="Translation factors"/>
    <property type="match status" value="1"/>
</dbReference>
<feature type="domain" description="FAD-binding FR-type" evidence="2">
    <location>
        <begin position="86"/>
        <end position="182"/>
    </location>
</feature>
<dbReference type="GO" id="GO:0047099">
    <property type="term" value="F:CDP-4-dehydro-6-deoxyglucose reductase activity"/>
    <property type="evidence" value="ECO:0007669"/>
    <property type="project" value="UniProtKB-EC"/>
</dbReference>
<dbReference type="PANTHER" id="PTHR47354">
    <property type="entry name" value="NADH OXIDOREDUCTASE HCR"/>
    <property type="match status" value="1"/>
</dbReference>
<dbReference type="InterPro" id="IPR039261">
    <property type="entry name" value="FNR_nucleotide-bd"/>
</dbReference>
<organism evidence="3 4">
    <name type="scientific">Methylomarinovum tepidoasis</name>
    <dbReference type="NCBI Taxonomy" id="2840183"/>
    <lineage>
        <taxon>Bacteria</taxon>
        <taxon>Pseudomonadati</taxon>
        <taxon>Pseudomonadota</taxon>
        <taxon>Gammaproteobacteria</taxon>
        <taxon>Methylococcales</taxon>
        <taxon>Methylothermaceae</taxon>
        <taxon>Methylomarinovum</taxon>
    </lineage>
</organism>
<evidence type="ECO:0000259" key="2">
    <source>
        <dbReference type="PROSITE" id="PS51384"/>
    </source>
</evidence>
<proteinExistence type="predicted"/>
<dbReference type="Pfam" id="PF00970">
    <property type="entry name" value="FAD_binding_6"/>
    <property type="match status" value="1"/>
</dbReference>
<dbReference type="RefSeq" id="WP_286294017.1">
    <property type="nucleotide sequence ID" value="NZ_AP024718.1"/>
</dbReference>
<accession>A0AAU9CEW6</accession>
<dbReference type="SUPFAM" id="SSF52343">
    <property type="entry name" value="Ferredoxin reductase-like, C-terminal NADP-linked domain"/>
    <property type="match status" value="1"/>
</dbReference>
<dbReference type="InterPro" id="IPR017927">
    <property type="entry name" value="FAD-bd_FR_type"/>
</dbReference>
<name>A0AAU9CEW6_9GAMM</name>
<dbReference type="EMBL" id="AP024718">
    <property type="protein sequence ID" value="BCX88763.1"/>
    <property type="molecule type" value="Genomic_DNA"/>
</dbReference>
<dbReference type="GO" id="GO:0051536">
    <property type="term" value="F:iron-sulfur cluster binding"/>
    <property type="evidence" value="ECO:0007669"/>
    <property type="project" value="InterPro"/>
</dbReference>
<dbReference type="InterPro" id="IPR008333">
    <property type="entry name" value="Cbr1-like_FAD-bd_dom"/>
</dbReference>
<dbReference type="Pfam" id="PF00111">
    <property type="entry name" value="Fer2"/>
    <property type="match status" value="1"/>
</dbReference>
<evidence type="ECO:0000259" key="1">
    <source>
        <dbReference type="PROSITE" id="PS51085"/>
    </source>
</evidence>
<dbReference type="Pfam" id="PF00175">
    <property type="entry name" value="NAD_binding_1"/>
    <property type="match status" value="1"/>
</dbReference>
<sequence>MARLILGDRVYHLDPGETVLDCLLRHQEEVDYGCRAGVCQSCLLQAEEPVPASAQTGLKDTLKRQRYFLACSYRPETDLHIRIPARERFSTEVIAHHRLTPEIVRLRLAVPAAFSYRPGQYVNLFHQGQVRSYSLASLPGEPFLEFHIRRVPGGLFSTWIFEALHPGDTVQIGPALGECFYTPEAAEQPLLLIGTGSGLAPLYGILRDALEQGHREAIYLYHGSSTLSGLYLQEALQALACDYSQFHYVPCLSRTPVPDGIRHGRASALALADHPQLENWRIYLCGNPEMVRSAQRRCFLAGASMQAIHADPFLSANDSQAPGPSSR</sequence>
<evidence type="ECO:0000313" key="3">
    <source>
        <dbReference type="EMBL" id="BCX88763.1"/>
    </source>
</evidence>
<dbReference type="PROSITE" id="PS51384">
    <property type="entry name" value="FAD_FR"/>
    <property type="match status" value="1"/>
</dbReference>
<protein>
    <submittedName>
        <fullName evidence="3">CDP-4-dehydro-6-deoxyglucose reductase, E3</fullName>
        <ecNumber evidence="3">1.17.1.1</ecNumber>
    </submittedName>
</protein>
<dbReference type="Gene3D" id="3.10.20.30">
    <property type="match status" value="1"/>
</dbReference>
<feature type="domain" description="2Fe-2S ferredoxin-type" evidence="1">
    <location>
        <begin position="1"/>
        <end position="87"/>
    </location>
</feature>
<dbReference type="CDD" id="cd00207">
    <property type="entry name" value="fer2"/>
    <property type="match status" value="1"/>
</dbReference>
<dbReference type="InterPro" id="IPR036010">
    <property type="entry name" value="2Fe-2S_ferredoxin-like_sf"/>
</dbReference>
<dbReference type="KEGG" id="meiy:MIN45_P1132"/>
<keyword evidence="3" id="KW-0560">Oxidoreductase</keyword>
<reference evidence="4" key="1">
    <citation type="journal article" date="2024" name="Int. J. Syst. Evol. Microbiol.">
        <title>Methylomarinovum tepidoasis sp. nov., a moderately thermophilic methanotroph of the family Methylothermaceae isolated from a deep-sea hydrothermal field.</title>
        <authorList>
            <person name="Hirayama H."/>
            <person name="Takaki Y."/>
            <person name="Abe M."/>
            <person name="Miyazaki M."/>
            <person name="Uematsu K."/>
            <person name="Matsui Y."/>
            <person name="Takai K."/>
        </authorList>
    </citation>
    <scope>NUCLEOTIDE SEQUENCE [LARGE SCALE GENOMIC DNA]</scope>
    <source>
        <strain evidence="4">IN45</strain>
    </source>
</reference>
<dbReference type="AlphaFoldDB" id="A0AAU9CEW6"/>
<dbReference type="SUPFAM" id="SSF54292">
    <property type="entry name" value="2Fe-2S ferredoxin-like"/>
    <property type="match status" value="1"/>
</dbReference>
<dbReference type="InterPro" id="IPR001041">
    <property type="entry name" value="2Fe-2S_ferredoxin-type"/>
</dbReference>
<dbReference type="Proteomes" id="UP001321450">
    <property type="component" value="Chromosome"/>
</dbReference>
<evidence type="ECO:0000313" key="4">
    <source>
        <dbReference type="Proteomes" id="UP001321450"/>
    </source>
</evidence>
<dbReference type="InterPro" id="IPR012675">
    <property type="entry name" value="Beta-grasp_dom_sf"/>
</dbReference>
<dbReference type="SUPFAM" id="SSF63380">
    <property type="entry name" value="Riboflavin synthase domain-like"/>
    <property type="match status" value="1"/>
</dbReference>
<dbReference type="CDD" id="cd06194">
    <property type="entry name" value="FNR_N-term_Iron_sulfur_binding"/>
    <property type="match status" value="1"/>
</dbReference>
<dbReference type="InterPro" id="IPR050415">
    <property type="entry name" value="MRET"/>
</dbReference>
<dbReference type="PROSITE" id="PS51085">
    <property type="entry name" value="2FE2S_FER_2"/>
    <property type="match status" value="1"/>
</dbReference>
<dbReference type="InterPro" id="IPR017938">
    <property type="entry name" value="Riboflavin_synthase-like_b-brl"/>
</dbReference>
<keyword evidence="4" id="KW-1185">Reference proteome</keyword>
<dbReference type="PRINTS" id="PR00410">
    <property type="entry name" value="PHEHYDRXLASE"/>
</dbReference>
<dbReference type="PANTHER" id="PTHR47354:SF5">
    <property type="entry name" value="PROTEIN RFBI"/>
    <property type="match status" value="1"/>
</dbReference>